<dbReference type="InterPro" id="IPR003593">
    <property type="entry name" value="AAA+_ATPase"/>
</dbReference>
<keyword evidence="8" id="KW-0132">Cell division</keyword>
<dbReference type="CDD" id="cd01127">
    <property type="entry name" value="TrwB_TraG_TraD_VirD4"/>
    <property type="match status" value="1"/>
</dbReference>
<keyword evidence="2 5" id="KW-0547">Nucleotide-binding</keyword>
<proteinExistence type="inferred from homology"/>
<dbReference type="Pfam" id="PF01580">
    <property type="entry name" value="FtsK_SpoIIIE"/>
    <property type="match status" value="1"/>
</dbReference>
<feature type="domain" description="FtsK" evidence="7">
    <location>
        <begin position="93"/>
        <end position="280"/>
    </location>
</feature>
<dbReference type="GO" id="GO:0005524">
    <property type="term" value="F:ATP binding"/>
    <property type="evidence" value="ECO:0007669"/>
    <property type="project" value="UniProtKB-UniRule"/>
</dbReference>
<organism evidence="8 9">
    <name type="scientific">Candidatus Falkowbacteria bacterium GW2011_GWA2_39_24</name>
    <dbReference type="NCBI Taxonomy" id="1618634"/>
    <lineage>
        <taxon>Bacteria</taxon>
        <taxon>Candidatus Falkowiibacteriota</taxon>
    </lineage>
</organism>
<evidence type="ECO:0000313" key="8">
    <source>
        <dbReference type="EMBL" id="KKR13171.1"/>
    </source>
</evidence>
<keyword evidence="4" id="KW-0238">DNA-binding</keyword>
<dbReference type="PATRIC" id="fig|1618634.3.peg.565"/>
<sequence>MGEVSVGPTVTQYTFKPADGVKLSRITALNNDLAMALAAHPVRIEAPIPGKSLVGIEVPNKTVALVNLRSVLSSEIFKTRKSNTMISLGKDVAGKVWLADLHKMPHLLVAGATGSGKSVMLNTLIVSLLYSNNPDDLRFIMVDPKRVELTIYNDIPHLITPVITEISKTVNALKWCLNEMDRRFQILAQVKKRDIDSYNATAKQKMPYIVFVIDELADLMVVAAKDIEMGIVRLAQMARAVGIHLVLATQRPSVNVITGVIKANMPTRVAFSVASGIDSRTILDSLGAEKLLGKGDMLFSDATLPKPKRIQGAFVGDGEIKRIVRYLKSRAGSTFYLEGITERQKVSGIGGVGIDGGSDDDDQLTNEAKEIVINAGKASATLLQRRLSIGYARAAKILDILEERGIIGPPTGSKPREVMITKEQYASFDSQAVSGLPLHSQADSRPPDEYLISENGHYGQDEVEDSTEEDETTEEPPDEVDFMEENDDNDEDEESAEDETEVEEAEEDTSEDDLMEDMDDEEIEELPDDEDYDKDAKDGNDFDKYFSR</sequence>
<dbReference type="Gene3D" id="1.10.10.10">
    <property type="entry name" value="Winged helix-like DNA-binding domain superfamily/Winged helix DNA-binding domain"/>
    <property type="match status" value="1"/>
</dbReference>
<dbReference type="InterPro" id="IPR036388">
    <property type="entry name" value="WH-like_DNA-bd_sf"/>
</dbReference>
<dbReference type="Pfam" id="PF17854">
    <property type="entry name" value="FtsK_alpha"/>
    <property type="match status" value="1"/>
</dbReference>
<dbReference type="SMART" id="SM00843">
    <property type="entry name" value="Ftsk_gamma"/>
    <property type="match status" value="1"/>
</dbReference>
<evidence type="ECO:0000256" key="1">
    <source>
        <dbReference type="ARBA" id="ARBA00006474"/>
    </source>
</evidence>
<comment type="similarity">
    <text evidence="1">Belongs to the FtsK/SpoIIIE/SftA family.</text>
</comment>
<dbReference type="AlphaFoldDB" id="A0A0G0NK51"/>
<dbReference type="EMBL" id="LBWS01000051">
    <property type="protein sequence ID" value="KKR13171.1"/>
    <property type="molecule type" value="Genomic_DNA"/>
</dbReference>
<dbReference type="Proteomes" id="UP000034048">
    <property type="component" value="Unassembled WGS sequence"/>
</dbReference>
<gene>
    <name evidence="8" type="ORF">UT42_C0051G0006</name>
</gene>
<dbReference type="GO" id="GO:0051301">
    <property type="term" value="P:cell division"/>
    <property type="evidence" value="ECO:0007669"/>
    <property type="project" value="UniProtKB-KW"/>
</dbReference>
<evidence type="ECO:0000256" key="4">
    <source>
        <dbReference type="ARBA" id="ARBA00023125"/>
    </source>
</evidence>
<dbReference type="InterPro" id="IPR002543">
    <property type="entry name" value="FtsK_dom"/>
</dbReference>
<accession>A0A0G0NK51</accession>
<dbReference type="PROSITE" id="PS50901">
    <property type="entry name" value="FTSK"/>
    <property type="match status" value="1"/>
</dbReference>
<evidence type="ECO:0000256" key="2">
    <source>
        <dbReference type="ARBA" id="ARBA00022741"/>
    </source>
</evidence>
<feature type="compositionally biased region" description="Acidic residues" evidence="6">
    <location>
        <begin position="461"/>
        <end position="533"/>
    </location>
</feature>
<dbReference type="SMART" id="SM00382">
    <property type="entry name" value="AAA"/>
    <property type="match status" value="1"/>
</dbReference>
<protein>
    <submittedName>
        <fullName evidence="8">Cell division FtsK/SpoIIIE</fullName>
    </submittedName>
</protein>
<dbReference type="Gene3D" id="3.40.50.300">
    <property type="entry name" value="P-loop containing nucleotide triphosphate hydrolases"/>
    <property type="match status" value="1"/>
</dbReference>
<dbReference type="PANTHER" id="PTHR22683:SF41">
    <property type="entry name" value="DNA TRANSLOCASE FTSK"/>
    <property type="match status" value="1"/>
</dbReference>
<dbReference type="PANTHER" id="PTHR22683">
    <property type="entry name" value="SPORULATION PROTEIN RELATED"/>
    <property type="match status" value="1"/>
</dbReference>
<dbReference type="Gene3D" id="3.30.980.40">
    <property type="match status" value="1"/>
</dbReference>
<reference evidence="8 9" key="1">
    <citation type="journal article" date="2015" name="Nature">
        <title>rRNA introns, odd ribosomes, and small enigmatic genomes across a large radiation of phyla.</title>
        <authorList>
            <person name="Brown C.T."/>
            <person name="Hug L.A."/>
            <person name="Thomas B.C."/>
            <person name="Sharon I."/>
            <person name="Castelle C.J."/>
            <person name="Singh A."/>
            <person name="Wilkins M.J."/>
            <person name="Williams K.H."/>
            <person name="Banfield J.F."/>
        </authorList>
    </citation>
    <scope>NUCLEOTIDE SEQUENCE [LARGE SCALE GENOMIC DNA]</scope>
</reference>
<comment type="caution">
    <text evidence="8">The sequence shown here is derived from an EMBL/GenBank/DDBJ whole genome shotgun (WGS) entry which is preliminary data.</text>
</comment>
<keyword evidence="8" id="KW-0131">Cell cycle</keyword>
<dbReference type="InterPro" id="IPR041027">
    <property type="entry name" value="FtsK_alpha"/>
</dbReference>
<dbReference type="InterPro" id="IPR027417">
    <property type="entry name" value="P-loop_NTPase"/>
</dbReference>
<dbReference type="SUPFAM" id="SSF52540">
    <property type="entry name" value="P-loop containing nucleoside triphosphate hydrolases"/>
    <property type="match status" value="1"/>
</dbReference>
<feature type="compositionally biased region" description="Basic and acidic residues" evidence="6">
    <location>
        <begin position="534"/>
        <end position="548"/>
    </location>
</feature>
<dbReference type="GO" id="GO:0003677">
    <property type="term" value="F:DNA binding"/>
    <property type="evidence" value="ECO:0007669"/>
    <property type="project" value="UniProtKB-KW"/>
</dbReference>
<evidence type="ECO:0000256" key="3">
    <source>
        <dbReference type="ARBA" id="ARBA00022840"/>
    </source>
</evidence>
<keyword evidence="3 5" id="KW-0067">ATP-binding</keyword>
<dbReference type="SUPFAM" id="SSF46785">
    <property type="entry name" value="Winged helix' DNA-binding domain"/>
    <property type="match status" value="1"/>
</dbReference>
<evidence type="ECO:0000259" key="7">
    <source>
        <dbReference type="PROSITE" id="PS50901"/>
    </source>
</evidence>
<dbReference type="Pfam" id="PF09397">
    <property type="entry name" value="FtsK_gamma"/>
    <property type="match status" value="1"/>
</dbReference>
<feature type="region of interest" description="Disordered" evidence="6">
    <location>
        <begin position="460"/>
        <end position="548"/>
    </location>
</feature>
<dbReference type="InterPro" id="IPR036390">
    <property type="entry name" value="WH_DNA-bd_sf"/>
</dbReference>
<evidence type="ECO:0000313" key="9">
    <source>
        <dbReference type="Proteomes" id="UP000034048"/>
    </source>
</evidence>
<evidence type="ECO:0000256" key="5">
    <source>
        <dbReference type="PROSITE-ProRule" id="PRU00289"/>
    </source>
</evidence>
<feature type="binding site" evidence="5">
    <location>
        <begin position="111"/>
        <end position="118"/>
    </location>
    <ligand>
        <name>ATP</name>
        <dbReference type="ChEBI" id="CHEBI:30616"/>
    </ligand>
</feature>
<evidence type="ECO:0000256" key="6">
    <source>
        <dbReference type="SAM" id="MobiDB-lite"/>
    </source>
</evidence>
<dbReference type="InterPro" id="IPR018541">
    <property type="entry name" value="Ftsk_gamma"/>
</dbReference>
<dbReference type="InterPro" id="IPR050206">
    <property type="entry name" value="FtsK/SpoIIIE/SftA"/>
</dbReference>
<name>A0A0G0NK51_9BACT</name>